<accession>X8CHM5</accession>
<comment type="caution">
    <text evidence="1">The sequence shown here is derived from an EMBL/GenBank/DDBJ whole genome shotgun (WGS) entry which is preliminary data.</text>
</comment>
<dbReference type="EC" id="6.3.1.2" evidence="1"/>
<sequence length="37" mass="4256">MFGDDVVAHYLNNARVELAAFNAAVTDWERTRGFERL</sequence>
<dbReference type="AlphaFoldDB" id="X8CHM5"/>
<name>X8CHM5_MYCIT</name>
<dbReference type="SUPFAM" id="SSF55931">
    <property type="entry name" value="Glutamine synthetase/guanido kinase"/>
    <property type="match status" value="1"/>
</dbReference>
<gene>
    <name evidence="1" type="ORF">I550_3764</name>
</gene>
<dbReference type="InterPro" id="IPR014746">
    <property type="entry name" value="Gln_synth/guanido_kin_cat_dom"/>
</dbReference>
<evidence type="ECO:0000313" key="2">
    <source>
        <dbReference type="Proteomes" id="UP000020825"/>
    </source>
</evidence>
<organism evidence="1 2">
    <name type="scientific">Mycobacterium intracellulare 1956</name>
    <dbReference type="NCBI Taxonomy" id="1299331"/>
    <lineage>
        <taxon>Bacteria</taxon>
        <taxon>Bacillati</taxon>
        <taxon>Actinomycetota</taxon>
        <taxon>Actinomycetes</taxon>
        <taxon>Mycobacteriales</taxon>
        <taxon>Mycobacteriaceae</taxon>
        <taxon>Mycobacterium</taxon>
        <taxon>Mycobacterium avium complex (MAC)</taxon>
    </lineage>
</organism>
<dbReference type="EMBL" id="JAOG01000002">
    <property type="protein sequence ID" value="EUA55609.1"/>
    <property type="molecule type" value="Genomic_DNA"/>
</dbReference>
<reference evidence="1 2" key="1">
    <citation type="submission" date="2013-12" db="EMBL/GenBank/DDBJ databases">
        <authorList>
            <person name="Zelazny A."/>
            <person name="Olivier K."/>
            <person name="Holland S."/>
            <person name="Lenaerts A."/>
            <person name="Ordway D."/>
            <person name="DeGroote M.A."/>
            <person name="Parker T."/>
            <person name="Sizemore C."/>
            <person name="Tallon L.J."/>
            <person name="Sadzewicz L.K."/>
            <person name="Sengamalay N."/>
            <person name="Fraser C.M."/>
            <person name="Hine E."/>
            <person name="Shefchek K.A."/>
            <person name="Das S.P."/>
            <person name="Tettelin H."/>
        </authorList>
    </citation>
    <scope>NUCLEOTIDE SEQUENCE [LARGE SCALE GENOMIC DNA]</scope>
    <source>
        <strain evidence="1 2">1956</strain>
    </source>
</reference>
<dbReference type="Proteomes" id="UP000020825">
    <property type="component" value="Unassembled WGS sequence"/>
</dbReference>
<evidence type="ECO:0000313" key="1">
    <source>
        <dbReference type="EMBL" id="EUA55609.1"/>
    </source>
</evidence>
<proteinExistence type="predicted"/>
<dbReference type="GO" id="GO:0004356">
    <property type="term" value="F:glutamine synthetase activity"/>
    <property type="evidence" value="ECO:0007669"/>
    <property type="project" value="UniProtKB-EC"/>
</dbReference>
<protein>
    <submittedName>
        <fullName evidence="1">Glutamine synthetase, catalytic domain protein</fullName>
        <ecNumber evidence="1">6.3.1.2</ecNumber>
    </submittedName>
</protein>
<keyword evidence="1" id="KW-0436">Ligase</keyword>
<dbReference type="PATRIC" id="fig|1299331.3.peg.3672"/>